<name>A0AAC9NNA2_9GAMM</name>
<dbReference type="GO" id="GO:0003677">
    <property type="term" value="F:DNA binding"/>
    <property type="evidence" value="ECO:0007669"/>
    <property type="project" value="UniProtKB-UniRule"/>
</dbReference>
<accession>A0AAC9NNA2</accession>
<keyword evidence="1 2" id="KW-0238">DNA-binding</keyword>
<dbReference type="Proteomes" id="UP000182459">
    <property type="component" value="Chromosome"/>
</dbReference>
<comment type="subcellular location">
    <subcellularLocation>
        <location evidence="2">Cytoplasm</location>
        <location evidence="2">Nucleoid</location>
    </subcellularLocation>
</comment>
<gene>
    <name evidence="4" type="ORF">FSC454_04095</name>
</gene>
<dbReference type="PANTHER" id="PTHR33449:SF1">
    <property type="entry name" value="NUCLEOID-ASSOCIATED PROTEIN YBAB"/>
    <property type="match status" value="1"/>
</dbReference>
<dbReference type="InterPro" id="IPR004401">
    <property type="entry name" value="YbaB/EbfC"/>
</dbReference>
<dbReference type="GO" id="GO:0043590">
    <property type="term" value="C:bacterial nucleoid"/>
    <property type="evidence" value="ECO:0007669"/>
    <property type="project" value="UniProtKB-UniRule"/>
</dbReference>
<dbReference type="PANTHER" id="PTHR33449">
    <property type="entry name" value="NUCLEOID-ASSOCIATED PROTEIN YBAB"/>
    <property type="match status" value="1"/>
</dbReference>
<evidence type="ECO:0000313" key="5">
    <source>
        <dbReference type="Proteomes" id="UP000182459"/>
    </source>
</evidence>
<dbReference type="PIRSF" id="PIRSF004555">
    <property type="entry name" value="UCP004555"/>
    <property type="match status" value="1"/>
</dbReference>
<evidence type="ECO:0000256" key="3">
    <source>
        <dbReference type="SAM" id="MobiDB-lite"/>
    </source>
</evidence>
<dbReference type="GO" id="GO:0005829">
    <property type="term" value="C:cytosol"/>
    <property type="evidence" value="ECO:0007669"/>
    <property type="project" value="TreeGrafter"/>
</dbReference>
<dbReference type="EMBL" id="CP018093">
    <property type="protein sequence ID" value="APD50365.1"/>
    <property type="molecule type" value="Genomic_DNA"/>
</dbReference>
<dbReference type="SUPFAM" id="SSF82607">
    <property type="entry name" value="YbaB-like"/>
    <property type="match status" value="1"/>
</dbReference>
<comment type="similarity">
    <text evidence="2">Belongs to the YbaB/EbfC family.</text>
</comment>
<sequence>MNFDMSKLMQQAQRMQEQMKKAQQERENMEVLGESGAGLVTVTMTGKYDVKSVSIDSSLMTEDKEILEDLIAAAVNSAVKKVEENSTASTDIHKMAKDAGIDLPSGINFPFK</sequence>
<evidence type="ECO:0000256" key="2">
    <source>
        <dbReference type="HAMAP-Rule" id="MF_00274"/>
    </source>
</evidence>
<keyword evidence="2" id="KW-0963">Cytoplasm</keyword>
<comment type="function">
    <text evidence="2">Binds to DNA and alters its conformation. May be involved in regulation of gene expression, nucleoid organization and DNA protection.</text>
</comment>
<proteinExistence type="inferred from homology"/>
<dbReference type="Pfam" id="PF02575">
    <property type="entry name" value="YbaB_DNA_bd"/>
    <property type="match status" value="1"/>
</dbReference>
<dbReference type="AlphaFoldDB" id="A0AAC9NNA2"/>
<evidence type="ECO:0000256" key="1">
    <source>
        <dbReference type="ARBA" id="ARBA00023125"/>
    </source>
</evidence>
<dbReference type="InterPro" id="IPR036894">
    <property type="entry name" value="YbaB-like_sf"/>
</dbReference>
<dbReference type="KEGG" id="fhi:FSC454_04095"/>
<organism evidence="4 5">
    <name type="scientific">Francisella hispaniensis FSC454</name>
    <dbReference type="NCBI Taxonomy" id="1088883"/>
    <lineage>
        <taxon>Bacteria</taxon>
        <taxon>Pseudomonadati</taxon>
        <taxon>Pseudomonadota</taxon>
        <taxon>Gammaproteobacteria</taxon>
        <taxon>Thiotrichales</taxon>
        <taxon>Francisellaceae</taxon>
        <taxon>Francisella</taxon>
    </lineage>
</organism>
<feature type="region of interest" description="Disordered" evidence="3">
    <location>
        <begin position="1"/>
        <end position="28"/>
    </location>
</feature>
<dbReference type="Gene3D" id="3.30.1310.10">
    <property type="entry name" value="Nucleoid-associated protein YbaB-like domain"/>
    <property type="match status" value="1"/>
</dbReference>
<dbReference type="NCBIfam" id="TIGR00103">
    <property type="entry name" value="DNA_YbaB_EbfC"/>
    <property type="match status" value="1"/>
</dbReference>
<dbReference type="RefSeq" id="WP_066044752.1">
    <property type="nucleotide sequence ID" value="NZ_CP018093.1"/>
</dbReference>
<reference evidence="4 5" key="1">
    <citation type="submission" date="2016-11" db="EMBL/GenBank/DDBJ databases">
        <authorList>
            <person name="Hagglund E."/>
            <person name="Bystrom M."/>
            <person name="Naslund J."/>
            <person name="Stenberg P."/>
            <person name="Sjodin A."/>
        </authorList>
    </citation>
    <scope>NUCLEOTIDE SEQUENCE [LARGE SCALE GENOMIC DNA]</scope>
    <source>
        <strain evidence="4 5">CCUG 58020</strain>
    </source>
</reference>
<evidence type="ECO:0000313" key="4">
    <source>
        <dbReference type="EMBL" id="APD50365.1"/>
    </source>
</evidence>
<feature type="compositionally biased region" description="Basic and acidic residues" evidence="3">
    <location>
        <begin position="17"/>
        <end position="28"/>
    </location>
</feature>
<comment type="subunit">
    <text evidence="2">Homodimer.</text>
</comment>
<keyword evidence="5" id="KW-1185">Reference proteome</keyword>
<protein>
    <recommendedName>
        <fullName evidence="2">Nucleoid-associated protein FSC454_04095</fullName>
    </recommendedName>
</protein>
<dbReference type="HAMAP" id="MF_00274">
    <property type="entry name" value="DNA_YbaB_EbfC"/>
    <property type="match status" value="1"/>
</dbReference>